<sequence length="184" mass="20947">MGEYSLDCTMAILGWLMFGNMIRDEVTANVLRIKEYPQFLSLCIIVFIAIIPITKVPLNCRPLVATMEFLCGLEPHTELNGDYTERTIFIRKLLRVLIRIFVVAVIVVMAIAFPSFDRIMALMGSALCFTICIILPLAFYLKIFGKEISWRERLLDWSLLVISSVLAVIGTVWAFLPHELLMSL</sequence>
<dbReference type="GO" id="GO:0005774">
    <property type="term" value="C:vacuolar membrane"/>
    <property type="evidence" value="ECO:0007669"/>
    <property type="project" value="TreeGrafter"/>
</dbReference>
<keyword evidence="3 6" id="KW-0812">Transmembrane</keyword>
<name>A0A0U4Z3V3_ASPCI</name>
<evidence type="ECO:0000256" key="3">
    <source>
        <dbReference type="ARBA" id="ARBA00022692"/>
    </source>
</evidence>
<comment type="subcellular location">
    <subcellularLocation>
        <location evidence="1">Membrane</location>
        <topology evidence="1">Multi-pass membrane protein</topology>
    </subcellularLocation>
</comment>
<dbReference type="GO" id="GO:0015179">
    <property type="term" value="F:L-amino acid transmembrane transporter activity"/>
    <property type="evidence" value="ECO:0007669"/>
    <property type="project" value="TreeGrafter"/>
</dbReference>
<dbReference type="STRING" id="454130.A0A0U4Z3V3"/>
<dbReference type="EMBL" id="CDMC01000004">
    <property type="protein sequence ID" value="CEL04325.1"/>
    <property type="molecule type" value="Genomic_DNA"/>
</dbReference>
<feature type="domain" description="Amino acid transporter transmembrane" evidence="7">
    <location>
        <begin position="7"/>
        <end position="173"/>
    </location>
</feature>
<dbReference type="AlphaFoldDB" id="A0A0U4Z3V3"/>
<evidence type="ECO:0000313" key="8">
    <source>
        <dbReference type="EMBL" id="CEL04325.1"/>
    </source>
</evidence>
<dbReference type="Proteomes" id="UP000054771">
    <property type="component" value="Unassembled WGS sequence"/>
</dbReference>
<dbReference type="OrthoDB" id="5954793at2759"/>
<dbReference type="OMA" id="YTERTIF"/>
<evidence type="ECO:0000256" key="4">
    <source>
        <dbReference type="ARBA" id="ARBA00022989"/>
    </source>
</evidence>
<evidence type="ECO:0000259" key="7">
    <source>
        <dbReference type="Pfam" id="PF01490"/>
    </source>
</evidence>
<feature type="transmembrane region" description="Helical" evidence="6">
    <location>
        <begin position="119"/>
        <end position="142"/>
    </location>
</feature>
<feature type="transmembrane region" description="Helical" evidence="6">
    <location>
        <begin position="96"/>
        <end position="113"/>
    </location>
</feature>
<comment type="similarity">
    <text evidence="2">Belongs to the amino acid/polyamine transporter 2 family.</text>
</comment>
<evidence type="ECO:0000256" key="5">
    <source>
        <dbReference type="ARBA" id="ARBA00023136"/>
    </source>
</evidence>
<dbReference type="Pfam" id="PF01490">
    <property type="entry name" value="Aa_trans"/>
    <property type="match status" value="1"/>
</dbReference>
<keyword evidence="9" id="KW-1185">Reference proteome</keyword>
<evidence type="ECO:0000256" key="1">
    <source>
        <dbReference type="ARBA" id="ARBA00004141"/>
    </source>
</evidence>
<keyword evidence="4 6" id="KW-1133">Transmembrane helix</keyword>
<accession>A0A0U4Z3V3</accession>
<protein>
    <submittedName>
        <fullName evidence="8">Putative Amino acid transporter (Eurofung)</fullName>
    </submittedName>
</protein>
<gene>
    <name evidence="8" type="ORF">ASPCAL05456</name>
</gene>
<dbReference type="InterPro" id="IPR013057">
    <property type="entry name" value="AA_transpt_TM"/>
</dbReference>
<dbReference type="PANTHER" id="PTHR22950:SF349">
    <property type="entry name" value="AMINO ACID TRANSPORTER TRANSMEMBRANE DOMAIN-CONTAINING PROTEIN"/>
    <property type="match status" value="1"/>
</dbReference>
<evidence type="ECO:0000256" key="6">
    <source>
        <dbReference type="SAM" id="Phobius"/>
    </source>
</evidence>
<feature type="transmembrane region" description="Helical" evidence="6">
    <location>
        <begin position="154"/>
        <end position="176"/>
    </location>
</feature>
<evidence type="ECO:0000256" key="2">
    <source>
        <dbReference type="ARBA" id="ARBA00008066"/>
    </source>
</evidence>
<organism evidence="8 9">
    <name type="scientific">Aspergillus calidoustus</name>
    <dbReference type="NCBI Taxonomy" id="454130"/>
    <lineage>
        <taxon>Eukaryota</taxon>
        <taxon>Fungi</taxon>
        <taxon>Dikarya</taxon>
        <taxon>Ascomycota</taxon>
        <taxon>Pezizomycotina</taxon>
        <taxon>Eurotiomycetes</taxon>
        <taxon>Eurotiomycetidae</taxon>
        <taxon>Eurotiales</taxon>
        <taxon>Aspergillaceae</taxon>
        <taxon>Aspergillus</taxon>
        <taxon>Aspergillus subgen. Nidulantes</taxon>
    </lineage>
</organism>
<reference evidence="9" key="1">
    <citation type="journal article" date="2016" name="Genome Announc.">
        <title>Draft genome sequences of fungus Aspergillus calidoustus.</title>
        <authorList>
            <person name="Horn F."/>
            <person name="Linde J."/>
            <person name="Mattern D.J."/>
            <person name="Walther G."/>
            <person name="Guthke R."/>
            <person name="Scherlach K."/>
            <person name="Martin K."/>
            <person name="Brakhage A.A."/>
            <person name="Petzke L."/>
            <person name="Valiante V."/>
        </authorList>
    </citation>
    <scope>NUCLEOTIDE SEQUENCE [LARGE SCALE GENOMIC DNA]</scope>
    <source>
        <strain evidence="9">SF006504</strain>
    </source>
</reference>
<feature type="transmembrane region" description="Helical" evidence="6">
    <location>
        <begin position="39"/>
        <end position="58"/>
    </location>
</feature>
<dbReference type="PANTHER" id="PTHR22950">
    <property type="entry name" value="AMINO ACID TRANSPORTER"/>
    <property type="match status" value="1"/>
</dbReference>
<evidence type="ECO:0000313" key="9">
    <source>
        <dbReference type="Proteomes" id="UP000054771"/>
    </source>
</evidence>
<proteinExistence type="inferred from homology"/>
<keyword evidence="5 6" id="KW-0472">Membrane</keyword>